<comment type="cofactor">
    <cofactor evidence="1">
        <name>Mg(2+)</name>
        <dbReference type="ChEBI" id="CHEBI:18420"/>
    </cofactor>
</comment>
<feature type="region of interest" description="Disordered" evidence="8">
    <location>
        <begin position="533"/>
        <end position="620"/>
    </location>
</feature>
<keyword evidence="5" id="KW-0378">Hydrolase</keyword>
<organism evidence="11 12">
    <name type="scientific">Terriglobus albidus</name>
    <dbReference type="NCBI Taxonomy" id="1592106"/>
    <lineage>
        <taxon>Bacteria</taxon>
        <taxon>Pseudomonadati</taxon>
        <taxon>Acidobacteriota</taxon>
        <taxon>Terriglobia</taxon>
        <taxon>Terriglobales</taxon>
        <taxon>Acidobacteriaceae</taxon>
        <taxon>Terriglobus</taxon>
    </lineage>
</organism>
<sequence>MSKEIFISSTPHETRLAIVENEALSEIYYERENEYTLAGSIYKGKVTRVLPGMQSAFVDIGLERDAFLYITDFLEETPDSEEFETEGSATPVENGAGSGDQRERGGRRRGRGRRGRDRGERGGEQQGGQEAVPTGETLVLEGGFGEEETIEITGSADQGEVEERPAEDQGEGGSRRWRGRRGRRRGRGRREESQTLSGEPRSEYESDPVEFEPEAHPAEQPEPTAQVAADLEAPFILPGESLSKYRRGEEAAAAAVEEKPVPAAPVISGVAKPATLVEVIDTTGWDGGFALPGESLSRRRSAPQAAAPVVPVAAVVEEVPVVAEQPAEVLGTATDLEFAPAAAEAQEVAQADPVEEAAAVEQKSEEPVTPAEYEPTEGSVSFRVDAGQSEFRQKAEPEFEEEVMVEEAAAEENSAVEHAFTTLQPTGEMISEVETPEVPSSPIEHEAAVQSVTLAEAEHPVTPVEAATVESSVVEALHEGEFEEELIDEDEYEFEPLAMHTADEEYLEDDLEEETLEGAADLGTMLRDMSIDEATQTEEEEGEEEQDEPLIEGEFEETSEDEGSSEEETEEVAAEGEAQPRRERGGRRDRRGRSGRDRDRGRDRGRGGRGPSRASMQTTNLPAISDLLKPGQEILVQIAKEPIAKKGARITSHIALPGRFLVFMPTVNHVGVSRKISSDEERRRLKQVLLSEKAEATGGFIVRTAADGASEQELRSDLRFLINLWNDIKGRSDSSKSPALIYHDLNLVERILRDQVTDNFSHIWVDSETEYERVLRFLQRFEPSLIRRVKLYSKETPLFEQFGISEEINKALRSKVWLKSGGSIVINQTEALVAIDINTGKYVGKTARLEDTIVKTNLDAIPEIVRQIRLRDLGGIIVIDFIDMDERKNRQKVLTALEEELKNDRAPSKVLQFNDFGLVAITRKRVKQSLERTLSTQCSICTGTGMVKSPVTVANEIYIEMRKMYRHIEKGDIMLRVHPEVVKQLKTNNASWLHEMEELTGKTILVKSDPSLHPEQFDIH</sequence>
<evidence type="ECO:0000256" key="8">
    <source>
        <dbReference type="SAM" id="MobiDB-lite"/>
    </source>
</evidence>
<gene>
    <name evidence="11" type="ORF">FTW19_07230</name>
</gene>
<dbReference type="SUPFAM" id="SSF50249">
    <property type="entry name" value="Nucleic acid-binding proteins"/>
    <property type="match status" value="1"/>
</dbReference>
<feature type="domain" description="RNA-binding protein AU-1/Ribonuclease E/G" evidence="9">
    <location>
        <begin position="656"/>
        <end position="926"/>
    </location>
</feature>
<dbReference type="Pfam" id="PF20833">
    <property type="entry name" value="RNase_E_G_Thio"/>
    <property type="match status" value="1"/>
</dbReference>
<dbReference type="InterPro" id="IPR004659">
    <property type="entry name" value="RNase_E/G"/>
</dbReference>
<dbReference type="KEGG" id="talb:FTW19_07230"/>
<evidence type="ECO:0000256" key="4">
    <source>
        <dbReference type="ARBA" id="ARBA00022723"/>
    </source>
</evidence>
<evidence type="ECO:0000256" key="3">
    <source>
        <dbReference type="ARBA" id="ARBA00022722"/>
    </source>
</evidence>
<feature type="compositionally biased region" description="Basic residues" evidence="8">
    <location>
        <begin position="175"/>
        <end position="188"/>
    </location>
</feature>
<keyword evidence="2" id="KW-0963">Cytoplasm</keyword>
<dbReference type="NCBIfam" id="TIGR00757">
    <property type="entry name" value="RNaseEG"/>
    <property type="match status" value="1"/>
</dbReference>
<dbReference type="GO" id="GO:0046872">
    <property type="term" value="F:metal ion binding"/>
    <property type="evidence" value="ECO:0007669"/>
    <property type="project" value="UniProtKB-KW"/>
</dbReference>
<dbReference type="RefSeq" id="WP_147646994.1">
    <property type="nucleotide sequence ID" value="NZ_CP042806.1"/>
</dbReference>
<dbReference type="InterPro" id="IPR012340">
    <property type="entry name" value="NA-bd_OB-fold"/>
</dbReference>
<keyword evidence="4" id="KW-0479">Metal-binding</keyword>
<proteinExistence type="predicted"/>
<evidence type="ECO:0000256" key="7">
    <source>
        <dbReference type="ARBA" id="ARBA00022884"/>
    </source>
</evidence>
<evidence type="ECO:0000259" key="10">
    <source>
        <dbReference type="Pfam" id="PF20833"/>
    </source>
</evidence>
<dbReference type="Gene3D" id="3.40.1260.20">
    <property type="entry name" value="Ribonuclease E, catalytic domain"/>
    <property type="match status" value="1"/>
</dbReference>
<dbReference type="GO" id="GO:0016787">
    <property type="term" value="F:hydrolase activity"/>
    <property type="evidence" value="ECO:0007669"/>
    <property type="project" value="UniProtKB-KW"/>
</dbReference>
<evidence type="ECO:0000256" key="2">
    <source>
        <dbReference type="ARBA" id="ARBA00022490"/>
    </source>
</evidence>
<dbReference type="Gene3D" id="2.40.50.140">
    <property type="entry name" value="Nucleic acid-binding proteins"/>
    <property type="match status" value="2"/>
</dbReference>
<dbReference type="GO" id="GO:0006364">
    <property type="term" value="P:rRNA processing"/>
    <property type="evidence" value="ECO:0007669"/>
    <property type="project" value="TreeGrafter"/>
</dbReference>
<feature type="compositionally biased region" description="Basic residues" evidence="8">
    <location>
        <begin position="105"/>
        <end position="116"/>
    </location>
</feature>
<dbReference type="GO" id="GO:0004540">
    <property type="term" value="F:RNA nuclease activity"/>
    <property type="evidence" value="ECO:0007669"/>
    <property type="project" value="InterPro"/>
</dbReference>
<dbReference type="AlphaFoldDB" id="A0A5B9E890"/>
<dbReference type="PANTHER" id="PTHR30001">
    <property type="entry name" value="RIBONUCLEASE"/>
    <property type="match status" value="1"/>
</dbReference>
<dbReference type="GO" id="GO:0003723">
    <property type="term" value="F:RNA binding"/>
    <property type="evidence" value="ECO:0007669"/>
    <property type="project" value="UniProtKB-KW"/>
</dbReference>
<protein>
    <submittedName>
        <fullName evidence="11">Rne/Rng family ribonuclease</fullName>
    </submittedName>
</protein>
<dbReference type="PANTHER" id="PTHR30001:SF0">
    <property type="entry name" value="RIBONUCLEASE G"/>
    <property type="match status" value="1"/>
</dbReference>
<keyword evidence="3" id="KW-0540">Nuclease</keyword>
<dbReference type="EMBL" id="CP042806">
    <property type="protein sequence ID" value="QEE27804.1"/>
    <property type="molecule type" value="Genomic_DNA"/>
</dbReference>
<evidence type="ECO:0000259" key="9">
    <source>
        <dbReference type="Pfam" id="PF10150"/>
    </source>
</evidence>
<evidence type="ECO:0000256" key="5">
    <source>
        <dbReference type="ARBA" id="ARBA00022801"/>
    </source>
</evidence>
<evidence type="ECO:0000256" key="6">
    <source>
        <dbReference type="ARBA" id="ARBA00022842"/>
    </source>
</evidence>
<reference evidence="11 12" key="1">
    <citation type="submission" date="2019-08" db="EMBL/GenBank/DDBJ databases">
        <title>Complete genome sequence of Terriglobus albidus strain ORNL.</title>
        <authorList>
            <person name="Podar M."/>
        </authorList>
    </citation>
    <scope>NUCLEOTIDE SEQUENCE [LARGE SCALE GENOMIC DNA]</scope>
    <source>
        <strain evidence="11 12">ORNL</strain>
    </source>
</reference>
<name>A0A5B9E890_9BACT</name>
<keyword evidence="12" id="KW-1185">Reference proteome</keyword>
<dbReference type="OrthoDB" id="9804278at2"/>
<accession>A0A5B9E890</accession>
<evidence type="ECO:0000313" key="11">
    <source>
        <dbReference type="EMBL" id="QEE27804.1"/>
    </source>
</evidence>
<keyword evidence="6" id="KW-0460">Magnesium</keyword>
<feature type="compositionally biased region" description="Acidic residues" evidence="8">
    <location>
        <begin position="535"/>
        <end position="574"/>
    </location>
</feature>
<dbReference type="Pfam" id="PF10150">
    <property type="entry name" value="RNase_E_G"/>
    <property type="match status" value="1"/>
</dbReference>
<feature type="region of interest" description="Disordered" evidence="8">
    <location>
        <begin position="79"/>
        <end position="225"/>
    </location>
</feature>
<dbReference type="InterPro" id="IPR048583">
    <property type="entry name" value="RNase_E_G_thioredoxin-like"/>
</dbReference>
<keyword evidence="7" id="KW-0694">RNA-binding</keyword>
<dbReference type="Proteomes" id="UP000321820">
    <property type="component" value="Chromosome"/>
</dbReference>
<evidence type="ECO:0000313" key="12">
    <source>
        <dbReference type="Proteomes" id="UP000321820"/>
    </source>
</evidence>
<feature type="compositionally biased region" description="Basic and acidic residues" evidence="8">
    <location>
        <begin position="592"/>
        <end position="606"/>
    </location>
</feature>
<dbReference type="GO" id="GO:0005737">
    <property type="term" value="C:cytoplasm"/>
    <property type="evidence" value="ECO:0007669"/>
    <property type="project" value="TreeGrafter"/>
</dbReference>
<evidence type="ECO:0000256" key="1">
    <source>
        <dbReference type="ARBA" id="ARBA00001946"/>
    </source>
</evidence>
<feature type="domain" description="RNase E/G thioredoxin-like" evidence="10">
    <location>
        <begin position="937"/>
        <end position="1019"/>
    </location>
</feature>
<dbReference type="InterPro" id="IPR019307">
    <property type="entry name" value="RNA-bd_AU-1/RNase_E/G"/>
</dbReference>